<proteinExistence type="predicted"/>
<protein>
    <submittedName>
        <fullName evidence="2">D-aminoacylase</fullName>
        <ecNumber evidence="2">3.5.1.81</ecNumber>
    </submittedName>
</protein>
<dbReference type="Pfam" id="PF07969">
    <property type="entry name" value="Amidohydro_3"/>
    <property type="match status" value="1"/>
</dbReference>
<dbReference type="Gene3D" id="3.30.1490.130">
    <property type="entry name" value="D-aminoacylase. Domain 3"/>
    <property type="match status" value="1"/>
</dbReference>
<dbReference type="KEGG" id="bgok:Pr1d_23720"/>
<dbReference type="PANTHER" id="PTHR43135">
    <property type="entry name" value="ALPHA-D-RIBOSE 1-METHYLPHOSPHONATE 5-TRIPHOSPHATE DIPHOSPHATASE"/>
    <property type="match status" value="1"/>
</dbReference>
<dbReference type="EMBL" id="CP042913">
    <property type="protein sequence ID" value="QEG35081.1"/>
    <property type="molecule type" value="Genomic_DNA"/>
</dbReference>
<dbReference type="EC" id="3.5.1.81" evidence="2"/>
<dbReference type="SUPFAM" id="SSF51556">
    <property type="entry name" value="Metallo-dependent hydrolases"/>
    <property type="match status" value="1"/>
</dbReference>
<dbReference type="InterPro" id="IPR011059">
    <property type="entry name" value="Metal-dep_hydrolase_composite"/>
</dbReference>
<dbReference type="Gene3D" id="2.30.40.10">
    <property type="entry name" value="Urease, subunit C, domain 1"/>
    <property type="match status" value="1"/>
</dbReference>
<dbReference type="OrthoDB" id="9775607at2"/>
<dbReference type="PANTHER" id="PTHR43135:SF3">
    <property type="entry name" value="ALPHA-D-RIBOSE 1-METHYLPHOSPHONATE 5-TRIPHOSPHATE DIPHOSPHATASE"/>
    <property type="match status" value="1"/>
</dbReference>
<dbReference type="InterPro" id="IPR023100">
    <property type="entry name" value="D-aminoacylase_insert_dom_sf"/>
</dbReference>
<evidence type="ECO:0000313" key="2">
    <source>
        <dbReference type="EMBL" id="QEG35081.1"/>
    </source>
</evidence>
<name>A0A5B9QLQ9_9BACT</name>
<evidence type="ECO:0000259" key="1">
    <source>
        <dbReference type="Pfam" id="PF07969"/>
    </source>
</evidence>
<dbReference type="InterPro" id="IPR013108">
    <property type="entry name" value="Amidohydro_3"/>
</dbReference>
<keyword evidence="3" id="KW-1185">Reference proteome</keyword>
<dbReference type="SUPFAM" id="SSF51338">
    <property type="entry name" value="Composite domain of metallo-dependent hydrolases"/>
    <property type="match status" value="1"/>
</dbReference>
<organism evidence="2 3">
    <name type="scientific">Bythopirellula goksoeyrii</name>
    <dbReference type="NCBI Taxonomy" id="1400387"/>
    <lineage>
        <taxon>Bacteria</taxon>
        <taxon>Pseudomonadati</taxon>
        <taxon>Planctomycetota</taxon>
        <taxon>Planctomycetia</taxon>
        <taxon>Pirellulales</taxon>
        <taxon>Lacipirellulaceae</taxon>
        <taxon>Bythopirellula</taxon>
    </lineage>
</organism>
<accession>A0A5B9QLQ9</accession>
<dbReference type="RefSeq" id="WP_148073637.1">
    <property type="nucleotide sequence ID" value="NZ_CP042913.1"/>
</dbReference>
<dbReference type="GO" id="GO:0047420">
    <property type="term" value="F:N-acyl-D-amino-acid deacylase activity"/>
    <property type="evidence" value="ECO:0007669"/>
    <property type="project" value="UniProtKB-EC"/>
</dbReference>
<dbReference type="Gene3D" id="3.20.20.140">
    <property type="entry name" value="Metal-dependent hydrolases"/>
    <property type="match status" value="1"/>
</dbReference>
<evidence type="ECO:0000313" key="3">
    <source>
        <dbReference type="Proteomes" id="UP000323917"/>
    </source>
</evidence>
<reference evidence="2 3" key="1">
    <citation type="submission" date="2019-08" db="EMBL/GenBank/DDBJ databases">
        <title>Deep-cultivation of Planctomycetes and their phenomic and genomic characterization uncovers novel biology.</title>
        <authorList>
            <person name="Wiegand S."/>
            <person name="Jogler M."/>
            <person name="Boedeker C."/>
            <person name="Pinto D."/>
            <person name="Vollmers J."/>
            <person name="Rivas-Marin E."/>
            <person name="Kohn T."/>
            <person name="Peeters S.H."/>
            <person name="Heuer A."/>
            <person name="Rast P."/>
            <person name="Oberbeckmann S."/>
            <person name="Bunk B."/>
            <person name="Jeske O."/>
            <person name="Meyerdierks A."/>
            <person name="Storesund J.E."/>
            <person name="Kallscheuer N."/>
            <person name="Luecker S."/>
            <person name="Lage O.M."/>
            <person name="Pohl T."/>
            <person name="Merkel B.J."/>
            <person name="Hornburger P."/>
            <person name="Mueller R.-W."/>
            <person name="Bruemmer F."/>
            <person name="Labrenz M."/>
            <person name="Spormann A.M."/>
            <person name="Op den Camp H."/>
            <person name="Overmann J."/>
            <person name="Amann R."/>
            <person name="Jetten M.S.M."/>
            <person name="Mascher T."/>
            <person name="Medema M.H."/>
            <person name="Devos D.P."/>
            <person name="Kaster A.-K."/>
            <person name="Ovreas L."/>
            <person name="Rohde M."/>
            <person name="Galperin M.Y."/>
            <person name="Jogler C."/>
        </authorList>
    </citation>
    <scope>NUCLEOTIDE SEQUENCE [LARGE SCALE GENOMIC DNA]</scope>
    <source>
        <strain evidence="2 3">Pr1d</strain>
    </source>
</reference>
<dbReference type="InterPro" id="IPR051781">
    <property type="entry name" value="Metallo-dep_Hydrolase"/>
</dbReference>
<gene>
    <name evidence="2" type="primary">dan_2</name>
    <name evidence="2" type="ORF">Pr1d_23720</name>
</gene>
<feature type="domain" description="Amidohydrolase 3" evidence="1">
    <location>
        <begin position="421"/>
        <end position="525"/>
    </location>
</feature>
<keyword evidence="2" id="KW-0378">Hydrolase</keyword>
<dbReference type="InterPro" id="IPR032466">
    <property type="entry name" value="Metal_Hydrolase"/>
</dbReference>
<dbReference type="Proteomes" id="UP000323917">
    <property type="component" value="Chromosome"/>
</dbReference>
<dbReference type="AlphaFoldDB" id="A0A5B9QLQ9"/>
<sequence length="546" mass="59124">MQYIIHLRSSSVPFLFSWLLFLSPGISHSVAEPVDADYLLVDGKIMDGSGEVSRVGSVAILGDRIIAVGDFERGSIGKTISCKGLILAPGFIDLHNHSDSSIEVTDDQTGETKTSRPILADSTRDAECYLRQGCTTLVTGNCGGGALLVGEFYDSLTEASPGLNVAQLLPQGELREKVIGSTRRAPTDTELAEMKKLANQAMEEGAWGMTTGLQYVPSSFADSAEIAAIARVVGQHGGIYASHIRNEGDFLLEAIEEAIEIGREGNLPVHISHLKSSQRPNWGKVRAAAALVERARAEGMQVTADQYPYDASSTTITAMLLPDEEREGGEKALLERLNDPEQVPRLQKLIEESLEARGAVMIARCPKHPSWVGKMIREVAKAENRKPAEIALEVLRSGDEQGVSFSMNEEDVRYVMTLPWVATASDGGVKVNDGTRPHPRSFGTFPRKIGYFAIEEGVLAPENAIRSASGLPADILNLPDRGYLKPGYFADVVAFDPATFRDHATYQEPFEQSTGVRWLFVNGQVAIEDGKLGTTNAGRALVKNAD</sequence>